<evidence type="ECO:0000313" key="2">
    <source>
        <dbReference type="Proteomes" id="UP001461960"/>
    </source>
</evidence>
<organism evidence="1 2">
    <name type="scientific">Psychrobacter saeujeotis</name>
    <dbReference type="NCBI Taxonomy" id="3143436"/>
    <lineage>
        <taxon>Bacteria</taxon>
        <taxon>Pseudomonadati</taxon>
        <taxon>Pseudomonadota</taxon>
        <taxon>Gammaproteobacteria</taxon>
        <taxon>Moraxellales</taxon>
        <taxon>Moraxellaceae</taxon>
        <taxon>Psychrobacter</taxon>
    </lineage>
</organism>
<evidence type="ECO:0000313" key="1">
    <source>
        <dbReference type="EMBL" id="MEN2752074.1"/>
    </source>
</evidence>
<dbReference type="EMBL" id="JBDGHN010000005">
    <property type="protein sequence ID" value="MEN2752074.1"/>
    <property type="molecule type" value="Genomic_DNA"/>
</dbReference>
<sequence length="53" mass="6093">MTGYLYCWFDDDIIKAAWVKTAFFYQSIMPVVAYQTYVNLADTAVSIFIIATI</sequence>
<name>A0ABU9X9H8_9GAMM</name>
<protein>
    <submittedName>
        <fullName evidence="1">Uncharacterized protein</fullName>
    </submittedName>
</protein>
<proteinExistence type="predicted"/>
<reference evidence="1 2" key="1">
    <citation type="submission" date="2024-05" db="EMBL/GenBank/DDBJ databases">
        <authorList>
            <person name="Kim H.-Y."/>
            <person name="Kim E."/>
            <person name="Cai Y."/>
            <person name="Yang S.-M."/>
            <person name="Lee W."/>
        </authorList>
    </citation>
    <scope>NUCLEOTIDE SEQUENCE [LARGE SCALE GENOMIC DNA]</scope>
    <source>
        <strain evidence="1 2">FBL11</strain>
    </source>
</reference>
<comment type="caution">
    <text evidence="1">The sequence shown here is derived from an EMBL/GenBank/DDBJ whole genome shotgun (WGS) entry which is preliminary data.</text>
</comment>
<accession>A0ABU9X9H8</accession>
<dbReference type="RefSeq" id="WP_299218239.1">
    <property type="nucleotide sequence ID" value="NZ_JBDGHN010000005.1"/>
</dbReference>
<keyword evidence="2" id="KW-1185">Reference proteome</keyword>
<gene>
    <name evidence="1" type="ORF">AAIR29_10570</name>
</gene>
<dbReference type="Proteomes" id="UP001461960">
    <property type="component" value="Unassembled WGS sequence"/>
</dbReference>